<feature type="region of interest" description="Disordered" evidence="1">
    <location>
        <begin position="525"/>
        <end position="569"/>
    </location>
</feature>
<reference evidence="2 3" key="1">
    <citation type="submission" date="2020-08" db="EMBL/GenBank/DDBJ databases">
        <title>Genomic Encyclopedia of Type Strains, Phase IV (KMG-IV): sequencing the most valuable type-strain genomes for metagenomic binning, comparative biology and taxonomic classification.</title>
        <authorList>
            <person name="Goeker M."/>
        </authorList>
    </citation>
    <scope>NUCLEOTIDE SEQUENCE [LARGE SCALE GENOMIC DNA]</scope>
    <source>
        <strain evidence="2 3">DSM 24194</strain>
    </source>
</reference>
<proteinExistence type="predicted"/>
<dbReference type="RefSeq" id="WP_183932783.1">
    <property type="nucleotide sequence ID" value="NZ_JACICF010000001.1"/>
</dbReference>
<protein>
    <submittedName>
        <fullName evidence="2">Uncharacterized protein</fullName>
    </submittedName>
</protein>
<evidence type="ECO:0000313" key="2">
    <source>
        <dbReference type="EMBL" id="MBB3763435.1"/>
    </source>
</evidence>
<dbReference type="AlphaFoldDB" id="A0A839Z1H5"/>
<organism evidence="2 3">
    <name type="scientific">Sphingomicrobium lutaoense</name>
    <dbReference type="NCBI Taxonomy" id="515949"/>
    <lineage>
        <taxon>Bacteria</taxon>
        <taxon>Pseudomonadati</taxon>
        <taxon>Pseudomonadota</taxon>
        <taxon>Alphaproteobacteria</taxon>
        <taxon>Sphingomonadales</taxon>
        <taxon>Sphingomonadaceae</taxon>
        <taxon>Sphingomicrobium</taxon>
    </lineage>
</organism>
<comment type="caution">
    <text evidence="2">The sequence shown here is derived from an EMBL/GenBank/DDBJ whole genome shotgun (WGS) entry which is preliminary data.</text>
</comment>
<sequence length="723" mass="80718">MAIALSNLSASPFTVLGVSPRGTHDAIVSAAEDRIFDGVDADILDNARTSLTIPRERINAELRFYPDVSPARLEEIWQTLKAGASRDKIEELLNGLPALARLNLATDLLCSEGIDYLPEFCKALAKFEPDLALQAIEDTRSVSKFRKVGPDEWRDALQSYQQDLAEDLVRSLIRTNEPASRLIDLLSQKSWLEAEWYTSTLNIAVDRYDRWSEPKLSKIQASLEGNIELALQGQLEKAISAIENDLKDWDSVNQPVQMRDEARGLDEPKSRKIFNQVRDLALKLANEEGHYPEAKRLSEALARTFPELPSVLARLDEDLETLDELIAQSKAQEILQPLLSAAEAAKADLTTTAKWIDAGHFCRNGKGIAGELFSTHFRAIAHVENSDLGEFRDLPWRITRSVALELSNDAGKPSAARSILEVIRTDAPSSIAAQIDRDLSTLEGLILQGELSSAINAENWDKALAAVSRLIEIDPTNRGDWLKVESGIKSRIASRTRGRWFWGVVALGIPIFALSDCAENGSTTGGSYESYEYEDARGDSPTYETPTTPQDLEADSSADSTEEEPESLSSLLVKVPAAEAAYSTLSRPELRYCMFEERKLSYLEPRVRPFAYSNYNLRIDELNSRCENRRFNRRDETAVRLEADKYRAELEAEAQRILDSWSAQNSSSSAMNYEFGRDEYSRPSTPETAYPAPQTSDELDTDDVLDGDPLAPFEQSEPNAYEY</sequence>
<feature type="region of interest" description="Disordered" evidence="1">
    <location>
        <begin position="674"/>
        <end position="723"/>
    </location>
</feature>
<keyword evidence="3" id="KW-1185">Reference proteome</keyword>
<feature type="compositionally biased region" description="Acidic residues" evidence="1">
    <location>
        <begin position="697"/>
        <end position="706"/>
    </location>
</feature>
<evidence type="ECO:0000256" key="1">
    <source>
        <dbReference type="SAM" id="MobiDB-lite"/>
    </source>
</evidence>
<accession>A0A839Z1H5</accession>
<dbReference type="Proteomes" id="UP000578569">
    <property type="component" value="Unassembled WGS sequence"/>
</dbReference>
<name>A0A839Z1H5_9SPHN</name>
<dbReference type="EMBL" id="JACICF010000001">
    <property type="protein sequence ID" value="MBB3763435.1"/>
    <property type="molecule type" value="Genomic_DNA"/>
</dbReference>
<gene>
    <name evidence="2" type="ORF">FHS50_000458</name>
</gene>
<evidence type="ECO:0000313" key="3">
    <source>
        <dbReference type="Proteomes" id="UP000578569"/>
    </source>
</evidence>
<feature type="compositionally biased region" description="Acidic residues" evidence="1">
    <location>
        <begin position="552"/>
        <end position="566"/>
    </location>
</feature>